<accession>A0ABN2E8U8</accession>
<evidence type="ECO:0000313" key="1">
    <source>
        <dbReference type="EMBL" id="GAA1599790.1"/>
    </source>
</evidence>
<dbReference type="Pfam" id="PF04439">
    <property type="entry name" value="Adenyl_transf"/>
    <property type="match status" value="1"/>
</dbReference>
<keyword evidence="2" id="KW-1185">Reference proteome</keyword>
<reference evidence="1 2" key="1">
    <citation type="journal article" date="2019" name="Int. J. Syst. Evol. Microbiol.">
        <title>The Global Catalogue of Microorganisms (GCM) 10K type strain sequencing project: providing services to taxonomists for standard genome sequencing and annotation.</title>
        <authorList>
            <consortium name="The Broad Institute Genomics Platform"/>
            <consortium name="The Broad Institute Genome Sequencing Center for Infectious Disease"/>
            <person name="Wu L."/>
            <person name="Ma J."/>
        </authorList>
    </citation>
    <scope>NUCLEOTIDE SEQUENCE [LARGE SCALE GENOMIC DNA]</scope>
    <source>
        <strain evidence="1 2">JCM 14304</strain>
    </source>
</reference>
<dbReference type="Proteomes" id="UP001500190">
    <property type="component" value="Unassembled WGS sequence"/>
</dbReference>
<dbReference type="Gene3D" id="3.30.460.10">
    <property type="entry name" value="Beta Polymerase, domain 2"/>
    <property type="match status" value="1"/>
</dbReference>
<organism evidence="1 2">
    <name type="scientific">Kribbella karoonensis</name>
    <dbReference type="NCBI Taxonomy" id="324851"/>
    <lineage>
        <taxon>Bacteria</taxon>
        <taxon>Bacillati</taxon>
        <taxon>Actinomycetota</taxon>
        <taxon>Actinomycetes</taxon>
        <taxon>Propionibacteriales</taxon>
        <taxon>Kribbellaceae</taxon>
        <taxon>Kribbella</taxon>
    </lineage>
</organism>
<sequence>MVTTAQREIIDRVHRALADETDIDALLLTGSIGRGANDDYSDVDFLVLAVDGALDRVAERWTTIRGSVTPLAYETALDFGASRLFNQITDDFVRYDVMATTETAVRNRSQSTVKVLFDRTGVYQRLPERLPLTEPSPAVVRRLVPEFFRVLSILPVVLGRADYAVGASGSELLRSMLIQAYQELVAVEDRGGALYLRRLLPEDHYSIITQIPAIEATEASTINVHRYCAQHFTPAARLLCERAGIEWPTAFVTKVAKHTTPLLGQWLPD</sequence>
<evidence type="ECO:0000313" key="2">
    <source>
        <dbReference type="Proteomes" id="UP001500190"/>
    </source>
</evidence>
<protein>
    <recommendedName>
        <fullName evidence="3">Polymerase nucleotidyl transferase domain-containing protein</fullName>
    </recommendedName>
</protein>
<comment type="caution">
    <text evidence="1">The sequence shown here is derived from an EMBL/GenBank/DDBJ whole genome shotgun (WGS) entry which is preliminary data.</text>
</comment>
<name>A0ABN2E8U8_9ACTN</name>
<dbReference type="InterPro" id="IPR043519">
    <property type="entry name" value="NT_sf"/>
</dbReference>
<dbReference type="EMBL" id="BAAAND010000008">
    <property type="protein sequence ID" value="GAA1599790.1"/>
    <property type="molecule type" value="Genomic_DNA"/>
</dbReference>
<dbReference type="RefSeq" id="WP_344196310.1">
    <property type="nucleotide sequence ID" value="NZ_BAAAND010000008.1"/>
</dbReference>
<evidence type="ECO:0008006" key="3">
    <source>
        <dbReference type="Google" id="ProtNLM"/>
    </source>
</evidence>
<dbReference type="InterPro" id="IPR007530">
    <property type="entry name" value="Aminoglycoside_adenylylTfrase"/>
</dbReference>
<gene>
    <name evidence="1" type="ORF">GCM10009742_54570</name>
</gene>
<proteinExistence type="predicted"/>
<dbReference type="SUPFAM" id="SSF81301">
    <property type="entry name" value="Nucleotidyltransferase"/>
    <property type="match status" value="1"/>
</dbReference>